<dbReference type="Proteomes" id="UP001152888">
    <property type="component" value="Unassembled WGS sequence"/>
</dbReference>
<name>A0A9P0PGY2_ACAOB</name>
<dbReference type="EMBL" id="CAKOFQ010006943">
    <property type="protein sequence ID" value="CAH1983636.1"/>
    <property type="molecule type" value="Genomic_DNA"/>
</dbReference>
<comment type="caution">
    <text evidence="1">The sequence shown here is derived from an EMBL/GenBank/DDBJ whole genome shotgun (WGS) entry which is preliminary data.</text>
</comment>
<reference evidence="1" key="1">
    <citation type="submission" date="2022-03" db="EMBL/GenBank/DDBJ databases">
        <authorList>
            <person name="Sayadi A."/>
        </authorList>
    </citation>
    <scope>NUCLEOTIDE SEQUENCE</scope>
</reference>
<gene>
    <name evidence="1" type="ORF">ACAOBT_LOCUS15665</name>
</gene>
<proteinExistence type="predicted"/>
<evidence type="ECO:0000313" key="1">
    <source>
        <dbReference type="EMBL" id="CAH1983636.1"/>
    </source>
</evidence>
<keyword evidence="2" id="KW-1185">Reference proteome</keyword>
<organism evidence="1 2">
    <name type="scientific">Acanthoscelides obtectus</name>
    <name type="common">Bean weevil</name>
    <name type="synonym">Bruchus obtectus</name>
    <dbReference type="NCBI Taxonomy" id="200917"/>
    <lineage>
        <taxon>Eukaryota</taxon>
        <taxon>Metazoa</taxon>
        <taxon>Ecdysozoa</taxon>
        <taxon>Arthropoda</taxon>
        <taxon>Hexapoda</taxon>
        <taxon>Insecta</taxon>
        <taxon>Pterygota</taxon>
        <taxon>Neoptera</taxon>
        <taxon>Endopterygota</taxon>
        <taxon>Coleoptera</taxon>
        <taxon>Polyphaga</taxon>
        <taxon>Cucujiformia</taxon>
        <taxon>Chrysomeloidea</taxon>
        <taxon>Chrysomelidae</taxon>
        <taxon>Bruchinae</taxon>
        <taxon>Bruchini</taxon>
        <taxon>Acanthoscelides</taxon>
    </lineage>
</organism>
<dbReference type="AlphaFoldDB" id="A0A9P0PGY2"/>
<protein>
    <submittedName>
        <fullName evidence="1">Uncharacterized protein</fullName>
    </submittedName>
</protein>
<evidence type="ECO:0000313" key="2">
    <source>
        <dbReference type="Proteomes" id="UP001152888"/>
    </source>
</evidence>
<accession>A0A9P0PGY2</accession>
<sequence>MYQELSFDQSDLLFAHLYQQNIY</sequence>